<keyword evidence="2" id="KW-0285">Flavoprotein</keyword>
<dbReference type="InterPro" id="IPR016156">
    <property type="entry name" value="FAD/NAD-linked_Rdtase_dimer_sf"/>
</dbReference>
<dbReference type="PANTHER" id="PTHR43557">
    <property type="entry name" value="APOPTOSIS-INDUCING FACTOR 1"/>
    <property type="match status" value="1"/>
</dbReference>
<dbReference type="Proteomes" id="UP000482960">
    <property type="component" value="Unassembled WGS sequence"/>
</dbReference>
<evidence type="ECO:0000256" key="4">
    <source>
        <dbReference type="ARBA" id="ARBA00023002"/>
    </source>
</evidence>
<evidence type="ECO:0000313" key="8">
    <source>
        <dbReference type="Proteomes" id="UP000482960"/>
    </source>
</evidence>
<evidence type="ECO:0000259" key="6">
    <source>
        <dbReference type="Pfam" id="PF14759"/>
    </source>
</evidence>
<dbReference type="Pfam" id="PF14759">
    <property type="entry name" value="Reductase_C"/>
    <property type="match status" value="1"/>
</dbReference>
<comment type="cofactor">
    <cofactor evidence="1">
        <name>FAD</name>
        <dbReference type="ChEBI" id="CHEBI:57692"/>
    </cofactor>
</comment>
<evidence type="ECO:0000256" key="2">
    <source>
        <dbReference type="ARBA" id="ARBA00022630"/>
    </source>
</evidence>
<dbReference type="GO" id="GO:0005737">
    <property type="term" value="C:cytoplasm"/>
    <property type="evidence" value="ECO:0007669"/>
    <property type="project" value="TreeGrafter"/>
</dbReference>
<name>A0A6V8L920_9ACTN</name>
<evidence type="ECO:0000256" key="1">
    <source>
        <dbReference type="ARBA" id="ARBA00001974"/>
    </source>
</evidence>
<organism evidence="7 8">
    <name type="scientific">Phytohabitans rumicis</name>
    <dbReference type="NCBI Taxonomy" id="1076125"/>
    <lineage>
        <taxon>Bacteria</taxon>
        <taxon>Bacillati</taxon>
        <taxon>Actinomycetota</taxon>
        <taxon>Actinomycetes</taxon>
        <taxon>Micromonosporales</taxon>
        <taxon>Micromonosporaceae</taxon>
    </lineage>
</organism>
<dbReference type="InterPro" id="IPR050446">
    <property type="entry name" value="FAD-oxidoreductase/Apoptosis"/>
</dbReference>
<dbReference type="InterPro" id="IPR036188">
    <property type="entry name" value="FAD/NAD-bd_sf"/>
</dbReference>
<accession>A0A6V8L920</accession>
<feature type="domain" description="FAD/NAD(P)-binding" evidence="5">
    <location>
        <begin position="3"/>
        <end position="299"/>
    </location>
</feature>
<dbReference type="EMBL" id="BLPG01000001">
    <property type="protein sequence ID" value="GFJ92100.1"/>
    <property type="molecule type" value="Genomic_DNA"/>
</dbReference>
<dbReference type="Gene3D" id="3.50.50.60">
    <property type="entry name" value="FAD/NAD(P)-binding domain"/>
    <property type="match status" value="2"/>
</dbReference>
<keyword evidence="8" id="KW-1185">Reference proteome</keyword>
<keyword evidence="4" id="KW-0560">Oxidoreductase</keyword>
<proteinExistence type="predicted"/>
<gene>
    <name evidence="7" type="ORF">Prum_057420</name>
</gene>
<dbReference type="InterPro" id="IPR023753">
    <property type="entry name" value="FAD/NAD-binding_dom"/>
</dbReference>
<dbReference type="GO" id="GO:0016651">
    <property type="term" value="F:oxidoreductase activity, acting on NAD(P)H"/>
    <property type="evidence" value="ECO:0007669"/>
    <property type="project" value="TreeGrafter"/>
</dbReference>
<dbReference type="InterPro" id="IPR028202">
    <property type="entry name" value="Reductase_C"/>
</dbReference>
<comment type="caution">
    <text evidence="7">The sequence shown here is derived from an EMBL/GenBank/DDBJ whole genome shotgun (WGS) entry which is preliminary data.</text>
</comment>
<keyword evidence="3" id="KW-0274">FAD</keyword>
<dbReference type="RefSeq" id="WP_173079045.1">
    <property type="nucleotide sequence ID" value="NZ_BAABJB010000023.1"/>
</dbReference>
<evidence type="ECO:0000259" key="5">
    <source>
        <dbReference type="Pfam" id="PF07992"/>
    </source>
</evidence>
<evidence type="ECO:0000256" key="3">
    <source>
        <dbReference type="ARBA" id="ARBA00022827"/>
    </source>
</evidence>
<dbReference type="PRINTS" id="PR00411">
    <property type="entry name" value="PNDRDTASEI"/>
</dbReference>
<dbReference type="AlphaFoldDB" id="A0A6V8L920"/>
<protein>
    <submittedName>
        <fullName evidence="7">Ferredoxin</fullName>
    </submittedName>
</protein>
<dbReference type="PANTHER" id="PTHR43557:SF2">
    <property type="entry name" value="RIESKE DOMAIN-CONTAINING PROTEIN-RELATED"/>
    <property type="match status" value="1"/>
</dbReference>
<dbReference type="Pfam" id="PF07992">
    <property type="entry name" value="Pyr_redox_2"/>
    <property type="match status" value="1"/>
</dbReference>
<dbReference type="SUPFAM" id="SSF51905">
    <property type="entry name" value="FAD/NAD(P)-binding domain"/>
    <property type="match status" value="2"/>
</dbReference>
<dbReference type="SUPFAM" id="SSF55424">
    <property type="entry name" value="FAD/NAD-linked reductases, dimerisation (C-terminal) domain"/>
    <property type="match status" value="1"/>
</dbReference>
<dbReference type="PRINTS" id="PR00368">
    <property type="entry name" value="FADPNR"/>
</dbReference>
<dbReference type="Gene3D" id="3.30.390.30">
    <property type="match status" value="1"/>
</dbReference>
<sequence length="408" mass="43578">MFVIVGASLAGAKAAETLRAEGYTGRVVLVGEEIERPYERPPLSKAYLQGKDPRDKAFVHDEGWYAEHDVELILGRRATNLDAARHVLTLDGAEELPYDKLLLATGSRVRTLGVPGADLPGVRYLRTMDEADALLGALRTGGTVVVVGAGWIGLEVAAAAREHGCAVTVVEAASLPLHRVLGDEVAAVFRDLHVEHGVEFRFEVGVREFGDVGGRVASVVLDDDTELAADLVVVGVGIRPAVELAEAAGLAVEDGVVTDAALRTSDPDVYACGDVAHFHSPLVGARLRVEHWSNALNGGPAAARSMLGQPVVYDRVPYFFSDQYDLGMEYAGWAAPGSYDQVVFRGDRAGREFVAFWVSGGRVLAGMNVNVWDVQEQIQALVRAGYAGRAVDLTKLSDVDVPLADLVD</sequence>
<evidence type="ECO:0000313" key="7">
    <source>
        <dbReference type="EMBL" id="GFJ92100.1"/>
    </source>
</evidence>
<reference evidence="7 8" key="2">
    <citation type="submission" date="2020-03" db="EMBL/GenBank/DDBJ databases">
        <authorList>
            <person name="Ichikawa N."/>
            <person name="Kimura A."/>
            <person name="Kitahashi Y."/>
            <person name="Uohara A."/>
        </authorList>
    </citation>
    <scope>NUCLEOTIDE SEQUENCE [LARGE SCALE GENOMIC DNA]</scope>
    <source>
        <strain evidence="7 8">NBRC 108638</strain>
    </source>
</reference>
<feature type="domain" description="Reductase C-terminal" evidence="6">
    <location>
        <begin position="318"/>
        <end position="406"/>
    </location>
</feature>
<reference evidence="7 8" key="1">
    <citation type="submission" date="2020-03" db="EMBL/GenBank/DDBJ databases">
        <title>Whole genome shotgun sequence of Phytohabitans rumicis NBRC 108638.</title>
        <authorList>
            <person name="Komaki H."/>
            <person name="Tamura T."/>
        </authorList>
    </citation>
    <scope>NUCLEOTIDE SEQUENCE [LARGE SCALE GENOMIC DNA]</scope>
    <source>
        <strain evidence="7 8">NBRC 108638</strain>
    </source>
</reference>